<comment type="caution">
    <text evidence="2">The sequence shown here is derived from an EMBL/GenBank/DDBJ whole genome shotgun (WGS) entry which is preliminary data.</text>
</comment>
<gene>
    <name evidence="2" type="ORF">CEURO_LOCUS6359</name>
</gene>
<keyword evidence="3" id="KW-1185">Reference proteome</keyword>
<feature type="compositionally biased region" description="Basic residues" evidence="1">
    <location>
        <begin position="109"/>
        <end position="129"/>
    </location>
</feature>
<feature type="region of interest" description="Disordered" evidence="1">
    <location>
        <begin position="224"/>
        <end position="248"/>
    </location>
</feature>
<evidence type="ECO:0000256" key="1">
    <source>
        <dbReference type="SAM" id="MobiDB-lite"/>
    </source>
</evidence>
<organism evidence="2 3">
    <name type="scientific">Cuscuta europaea</name>
    <name type="common">European dodder</name>
    <dbReference type="NCBI Taxonomy" id="41803"/>
    <lineage>
        <taxon>Eukaryota</taxon>
        <taxon>Viridiplantae</taxon>
        <taxon>Streptophyta</taxon>
        <taxon>Embryophyta</taxon>
        <taxon>Tracheophyta</taxon>
        <taxon>Spermatophyta</taxon>
        <taxon>Magnoliopsida</taxon>
        <taxon>eudicotyledons</taxon>
        <taxon>Gunneridae</taxon>
        <taxon>Pentapetalae</taxon>
        <taxon>asterids</taxon>
        <taxon>lamiids</taxon>
        <taxon>Solanales</taxon>
        <taxon>Convolvulaceae</taxon>
        <taxon>Cuscuteae</taxon>
        <taxon>Cuscuta</taxon>
        <taxon>Cuscuta subgen. Cuscuta</taxon>
    </lineage>
</organism>
<reference evidence="2" key="1">
    <citation type="submission" date="2022-07" db="EMBL/GenBank/DDBJ databases">
        <authorList>
            <person name="Macas J."/>
            <person name="Novak P."/>
            <person name="Neumann P."/>
        </authorList>
    </citation>
    <scope>NUCLEOTIDE SEQUENCE</scope>
</reference>
<name>A0A9P0YWF2_CUSEU</name>
<dbReference type="Proteomes" id="UP001152484">
    <property type="component" value="Unassembled WGS sequence"/>
</dbReference>
<evidence type="ECO:0000313" key="2">
    <source>
        <dbReference type="EMBL" id="CAH9077553.1"/>
    </source>
</evidence>
<proteinExistence type="predicted"/>
<sequence>MHATLNPREFLRGATPRRINPCSLGKLKTPSAPRSFRLRLLQASALVNSFSGWSVMPFKSRRMTSPWLRPKGGSGRQRRLPGWRGRPSRNSSRMPRCWRKPGGGPERRRQLRRPPRRLPKMLRLPRRRWKAVESGESRGEGRSGEGAAGEAVAAFIAEGWKAEAQRAWVATVVESSVEEWVKGPGAMWLDQKRKEYYDVGEYFTQALIYRRLARHLGADPSAFDPAAYGLPPLQPDTRVPHPEGTSRP</sequence>
<evidence type="ECO:0000313" key="3">
    <source>
        <dbReference type="Proteomes" id="UP001152484"/>
    </source>
</evidence>
<dbReference type="EMBL" id="CAMAPE010000010">
    <property type="protein sequence ID" value="CAH9077553.1"/>
    <property type="molecule type" value="Genomic_DNA"/>
</dbReference>
<accession>A0A9P0YWF2</accession>
<feature type="region of interest" description="Disordered" evidence="1">
    <location>
        <begin position="63"/>
        <end position="148"/>
    </location>
</feature>
<feature type="non-terminal residue" evidence="2">
    <location>
        <position position="248"/>
    </location>
</feature>
<dbReference type="AlphaFoldDB" id="A0A9P0YWF2"/>
<feature type="compositionally biased region" description="Basic and acidic residues" evidence="1">
    <location>
        <begin position="130"/>
        <end position="143"/>
    </location>
</feature>
<feature type="compositionally biased region" description="Basic and acidic residues" evidence="1">
    <location>
        <begin position="238"/>
        <end position="248"/>
    </location>
</feature>
<protein>
    <submittedName>
        <fullName evidence="2">Uncharacterized protein</fullName>
    </submittedName>
</protein>